<gene>
    <name evidence="2" type="ORF">glysoja_046305</name>
</gene>
<evidence type="ECO:0000256" key="1">
    <source>
        <dbReference type="SAM" id="MobiDB-lite"/>
    </source>
</evidence>
<sequence>DASVKNLEVRVGQLAKELSELGSGSFSATTQVNPKEHCNLITTRWGIMVGLKDNDEKKNKEGVEKENEEKD</sequence>
<feature type="region of interest" description="Disordered" evidence="1">
    <location>
        <begin position="51"/>
        <end position="71"/>
    </location>
</feature>
<protein>
    <submittedName>
        <fullName evidence="2">Uncharacterized protein</fullName>
    </submittedName>
</protein>
<dbReference type="EMBL" id="KN666815">
    <property type="protein sequence ID" value="KHN07675.1"/>
    <property type="molecule type" value="Genomic_DNA"/>
</dbReference>
<feature type="non-terminal residue" evidence="2">
    <location>
        <position position="71"/>
    </location>
</feature>
<reference evidence="2" key="1">
    <citation type="submission" date="2014-07" db="EMBL/GenBank/DDBJ databases">
        <title>Identification of a novel salt tolerance gene in wild soybean by whole-genome sequencing.</title>
        <authorList>
            <person name="Lam H.-M."/>
            <person name="Qi X."/>
            <person name="Li M.-W."/>
            <person name="Liu X."/>
            <person name="Xie M."/>
            <person name="Ni M."/>
            <person name="Xu X."/>
        </authorList>
    </citation>
    <scope>NUCLEOTIDE SEQUENCE [LARGE SCALE GENOMIC DNA]</scope>
    <source>
        <tissue evidence="2">Root</tissue>
    </source>
</reference>
<dbReference type="AlphaFoldDB" id="A0A0B2PED5"/>
<organism evidence="2">
    <name type="scientific">Glycine soja</name>
    <name type="common">Wild soybean</name>
    <dbReference type="NCBI Taxonomy" id="3848"/>
    <lineage>
        <taxon>Eukaryota</taxon>
        <taxon>Viridiplantae</taxon>
        <taxon>Streptophyta</taxon>
        <taxon>Embryophyta</taxon>
        <taxon>Tracheophyta</taxon>
        <taxon>Spermatophyta</taxon>
        <taxon>Magnoliopsida</taxon>
        <taxon>eudicotyledons</taxon>
        <taxon>Gunneridae</taxon>
        <taxon>Pentapetalae</taxon>
        <taxon>rosids</taxon>
        <taxon>fabids</taxon>
        <taxon>Fabales</taxon>
        <taxon>Fabaceae</taxon>
        <taxon>Papilionoideae</taxon>
        <taxon>50 kb inversion clade</taxon>
        <taxon>NPAAA clade</taxon>
        <taxon>indigoferoid/millettioid clade</taxon>
        <taxon>Phaseoleae</taxon>
        <taxon>Glycine</taxon>
        <taxon>Glycine subgen. Soja</taxon>
    </lineage>
</organism>
<evidence type="ECO:0000313" key="2">
    <source>
        <dbReference type="EMBL" id="KHN07675.1"/>
    </source>
</evidence>
<accession>A0A0B2PED5</accession>
<dbReference type="Proteomes" id="UP000053555">
    <property type="component" value="Unassembled WGS sequence"/>
</dbReference>
<feature type="compositionally biased region" description="Basic and acidic residues" evidence="1">
    <location>
        <begin position="52"/>
        <end position="71"/>
    </location>
</feature>
<proteinExistence type="predicted"/>
<feature type="non-terminal residue" evidence="2">
    <location>
        <position position="1"/>
    </location>
</feature>
<name>A0A0B2PED5_GLYSO</name>